<organism evidence="3 4">
    <name type="scientific">Lachnellula suecica</name>
    <dbReference type="NCBI Taxonomy" id="602035"/>
    <lineage>
        <taxon>Eukaryota</taxon>
        <taxon>Fungi</taxon>
        <taxon>Dikarya</taxon>
        <taxon>Ascomycota</taxon>
        <taxon>Pezizomycotina</taxon>
        <taxon>Leotiomycetes</taxon>
        <taxon>Helotiales</taxon>
        <taxon>Lachnaceae</taxon>
        <taxon>Lachnellula</taxon>
    </lineage>
</organism>
<dbReference type="EMBL" id="QGMK01000958">
    <property type="protein sequence ID" value="TVY75756.1"/>
    <property type="molecule type" value="Genomic_DNA"/>
</dbReference>
<protein>
    <submittedName>
        <fullName evidence="3">Putative glutathione S-transferase</fullName>
    </submittedName>
</protein>
<dbReference type="GO" id="GO:0006559">
    <property type="term" value="P:L-phenylalanine catabolic process"/>
    <property type="evidence" value="ECO:0007669"/>
    <property type="project" value="TreeGrafter"/>
</dbReference>
<dbReference type="SUPFAM" id="SSF47616">
    <property type="entry name" value="GST C-terminal domain-like"/>
    <property type="match status" value="1"/>
</dbReference>
<dbReference type="GO" id="GO:0004364">
    <property type="term" value="F:glutathione transferase activity"/>
    <property type="evidence" value="ECO:0007669"/>
    <property type="project" value="TreeGrafter"/>
</dbReference>
<evidence type="ECO:0000259" key="1">
    <source>
        <dbReference type="PROSITE" id="PS50404"/>
    </source>
</evidence>
<evidence type="ECO:0000313" key="3">
    <source>
        <dbReference type="EMBL" id="TVY75756.1"/>
    </source>
</evidence>
<dbReference type="Proteomes" id="UP000469558">
    <property type="component" value="Unassembled WGS sequence"/>
</dbReference>
<dbReference type="Gene3D" id="3.40.30.10">
    <property type="entry name" value="Glutaredoxin"/>
    <property type="match status" value="1"/>
</dbReference>
<evidence type="ECO:0000313" key="4">
    <source>
        <dbReference type="Proteomes" id="UP000469558"/>
    </source>
</evidence>
<dbReference type="GO" id="GO:0016034">
    <property type="term" value="F:maleylacetoacetate isomerase activity"/>
    <property type="evidence" value="ECO:0007669"/>
    <property type="project" value="TreeGrafter"/>
</dbReference>
<dbReference type="PROSITE" id="PS50404">
    <property type="entry name" value="GST_NTER"/>
    <property type="match status" value="1"/>
</dbReference>
<feature type="non-terminal residue" evidence="3">
    <location>
        <position position="1"/>
    </location>
</feature>
<dbReference type="GO" id="GO:0005739">
    <property type="term" value="C:mitochondrion"/>
    <property type="evidence" value="ECO:0007669"/>
    <property type="project" value="TreeGrafter"/>
</dbReference>
<dbReference type="InterPro" id="IPR036282">
    <property type="entry name" value="Glutathione-S-Trfase_C_sf"/>
</dbReference>
<evidence type="ECO:0000259" key="2">
    <source>
        <dbReference type="PROSITE" id="PS50405"/>
    </source>
</evidence>
<accession>A0A8T9C8R7</accession>
<proteinExistence type="predicted"/>
<name>A0A8T9C8R7_9HELO</name>
<gene>
    <name evidence="3" type="ORF">LSUE1_G006873</name>
</gene>
<dbReference type="InterPro" id="IPR004045">
    <property type="entry name" value="Glutathione_S-Trfase_N"/>
</dbReference>
<dbReference type="GO" id="GO:0006749">
    <property type="term" value="P:glutathione metabolic process"/>
    <property type="evidence" value="ECO:0007669"/>
    <property type="project" value="TreeGrafter"/>
</dbReference>
<feature type="domain" description="GST C-terminal" evidence="2">
    <location>
        <begin position="60"/>
        <end position="194"/>
    </location>
</feature>
<dbReference type="OrthoDB" id="202840at2759"/>
<dbReference type="Gene3D" id="1.20.1050.10">
    <property type="match status" value="1"/>
</dbReference>
<sequence>ATPSYKAINPNASVPSLVIHHEKSKKEPDPKSFTITQSSAILDFLEARFPNPPLLPSAASFRERSRVTELVNLVACDIQPPQNSRVRKKIEEMFGGDGKAWARYVYDRGFGVYEKLLEKTRKERLGEEAKQSALFSVGASVSLADIYLVPAAQGALRVGLALENWPLLKGVVAECWKLEAFRKGGLGGHGNLLP</sequence>
<feature type="domain" description="GST N-terminal" evidence="1">
    <location>
        <begin position="1"/>
        <end position="53"/>
    </location>
</feature>
<comment type="caution">
    <text evidence="3">The sequence shown here is derived from an EMBL/GenBank/DDBJ whole genome shotgun (WGS) entry which is preliminary data.</text>
</comment>
<dbReference type="AlphaFoldDB" id="A0A8T9C8R7"/>
<dbReference type="InterPro" id="IPR036249">
    <property type="entry name" value="Thioredoxin-like_sf"/>
</dbReference>
<dbReference type="SUPFAM" id="SSF52833">
    <property type="entry name" value="Thioredoxin-like"/>
    <property type="match status" value="1"/>
</dbReference>
<dbReference type="PANTHER" id="PTHR42673">
    <property type="entry name" value="MALEYLACETOACETATE ISOMERASE"/>
    <property type="match status" value="1"/>
</dbReference>
<reference evidence="3 4" key="1">
    <citation type="submission" date="2018-05" db="EMBL/GenBank/DDBJ databases">
        <title>Genome sequencing and assembly of the regulated plant pathogen Lachnellula willkommii and related sister species for the development of diagnostic species identification markers.</title>
        <authorList>
            <person name="Giroux E."/>
            <person name="Bilodeau G."/>
        </authorList>
    </citation>
    <scope>NUCLEOTIDE SEQUENCE [LARGE SCALE GENOMIC DNA]</scope>
    <source>
        <strain evidence="3 4">CBS 268.59</strain>
    </source>
</reference>
<dbReference type="InterPro" id="IPR010987">
    <property type="entry name" value="Glutathione-S-Trfase_C-like"/>
</dbReference>
<dbReference type="PANTHER" id="PTHR42673:SF4">
    <property type="entry name" value="MALEYLACETOACETATE ISOMERASE"/>
    <property type="match status" value="1"/>
</dbReference>
<keyword evidence="4" id="KW-1185">Reference proteome</keyword>
<dbReference type="PROSITE" id="PS50405">
    <property type="entry name" value="GST_CTER"/>
    <property type="match status" value="1"/>
</dbReference>